<dbReference type="EMBL" id="JBBCAQ010000022">
    <property type="protein sequence ID" value="KAK7590144.1"/>
    <property type="molecule type" value="Genomic_DNA"/>
</dbReference>
<reference evidence="1 2" key="1">
    <citation type="submission" date="2024-03" db="EMBL/GenBank/DDBJ databases">
        <title>Adaptation during the transition from Ophiocordyceps entomopathogen to insect associate is accompanied by gene loss and intensified selection.</title>
        <authorList>
            <person name="Ward C.M."/>
            <person name="Onetto C.A."/>
            <person name="Borneman A.R."/>
        </authorList>
    </citation>
    <scope>NUCLEOTIDE SEQUENCE [LARGE SCALE GENOMIC DNA]</scope>
    <source>
        <strain evidence="1">AWRI1</strain>
        <tissue evidence="1">Single Adult Female</tissue>
    </source>
</reference>
<protein>
    <submittedName>
        <fullName evidence="1">Uncharacterized protein</fullName>
    </submittedName>
</protein>
<comment type="caution">
    <text evidence="1">The sequence shown here is derived from an EMBL/GenBank/DDBJ whole genome shotgun (WGS) entry which is preliminary data.</text>
</comment>
<evidence type="ECO:0000313" key="2">
    <source>
        <dbReference type="Proteomes" id="UP001367676"/>
    </source>
</evidence>
<keyword evidence="2" id="KW-1185">Reference proteome</keyword>
<sequence>MEGVCWRENLGPVCLGYRNYSRERGAWSAIMAASFDCYGSPFYEENEIIRGEMTKDHAASSYCNIEALSLSGADNRFEANNFLRFPVNGKYVGEGKRQV</sequence>
<organism evidence="1 2">
    <name type="scientific">Parthenolecanium corni</name>
    <dbReference type="NCBI Taxonomy" id="536013"/>
    <lineage>
        <taxon>Eukaryota</taxon>
        <taxon>Metazoa</taxon>
        <taxon>Ecdysozoa</taxon>
        <taxon>Arthropoda</taxon>
        <taxon>Hexapoda</taxon>
        <taxon>Insecta</taxon>
        <taxon>Pterygota</taxon>
        <taxon>Neoptera</taxon>
        <taxon>Paraneoptera</taxon>
        <taxon>Hemiptera</taxon>
        <taxon>Sternorrhyncha</taxon>
        <taxon>Coccoidea</taxon>
        <taxon>Coccidae</taxon>
        <taxon>Parthenolecanium</taxon>
    </lineage>
</organism>
<name>A0AAN9TJ30_9HEMI</name>
<evidence type="ECO:0000313" key="1">
    <source>
        <dbReference type="EMBL" id="KAK7590144.1"/>
    </source>
</evidence>
<accession>A0AAN9TJ30</accession>
<gene>
    <name evidence="1" type="ORF">V9T40_001757</name>
</gene>
<dbReference type="AlphaFoldDB" id="A0AAN9TJ30"/>
<proteinExistence type="predicted"/>
<dbReference type="Proteomes" id="UP001367676">
    <property type="component" value="Unassembled WGS sequence"/>
</dbReference>